<gene>
    <name evidence="2" type="ORF">MEDL_44172</name>
</gene>
<sequence length="218" mass="25293">MSYVDLFYPGNRQKREECIRLTQEIYGAMKNNFVSTNDLIEILWNKLGIQCETLTFDNDKTIKENATHLREKIHEIQRHLDGELTKYKRKIEPHLYEKLMNENLEISEKFKYIKLASTDFELVLRTIILICAIYQTANLLTTSLIAIAKIWVSGIVIGLLIMGVDLLISAIVGAMESQNLEKTAHELKLRVDEFVPASRNYSKAVHRLEFSLDEMEEK</sequence>
<dbReference type="EMBL" id="CAJPWZ010002143">
    <property type="protein sequence ID" value="CAG2231376.1"/>
    <property type="molecule type" value="Genomic_DNA"/>
</dbReference>
<feature type="transmembrane region" description="Helical" evidence="1">
    <location>
        <begin position="122"/>
        <end position="145"/>
    </location>
</feature>
<keyword evidence="1" id="KW-0812">Transmembrane</keyword>
<organism evidence="2 3">
    <name type="scientific">Mytilus edulis</name>
    <name type="common">Blue mussel</name>
    <dbReference type="NCBI Taxonomy" id="6550"/>
    <lineage>
        <taxon>Eukaryota</taxon>
        <taxon>Metazoa</taxon>
        <taxon>Spiralia</taxon>
        <taxon>Lophotrochozoa</taxon>
        <taxon>Mollusca</taxon>
        <taxon>Bivalvia</taxon>
        <taxon>Autobranchia</taxon>
        <taxon>Pteriomorphia</taxon>
        <taxon>Mytilida</taxon>
        <taxon>Mytiloidea</taxon>
        <taxon>Mytilidae</taxon>
        <taxon>Mytilinae</taxon>
        <taxon>Mytilus</taxon>
    </lineage>
</organism>
<dbReference type="Proteomes" id="UP000683360">
    <property type="component" value="Unassembled WGS sequence"/>
</dbReference>
<evidence type="ECO:0000313" key="3">
    <source>
        <dbReference type="Proteomes" id="UP000683360"/>
    </source>
</evidence>
<dbReference type="AlphaFoldDB" id="A0A8S3TM09"/>
<keyword evidence="3" id="KW-1185">Reference proteome</keyword>
<dbReference type="InterPro" id="IPR027895">
    <property type="entry name" value="DUF4533"/>
</dbReference>
<protein>
    <submittedName>
        <fullName evidence="2">Uncharacterized protein</fullName>
    </submittedName>
</protein>
<name>A0A8S3TM09_MYTED</name>
<keyword evidence="1" id="KW-1133">Transmembrane helix</keyword>
<evidence type="ECO:0000256" key="1">
    <source>
        <dbReference type="SAM" id="Phobius"/>
    </source>
</evidence>
<dbReference type="InterPro" id="IPR040004">
    <property type="entry name" value="SMCO3"/>
</dbReference>
<keyword evidence="1" id="KW-0472">Membrane</keyword>
<comment type="caution">
    <text evidence="2">The sequence shown here is derived from an EMBL/GenBank/DDBJ whole genome shotgun (WGS) entry which is preliminary data.</text>
</comment>
<accession>A0A8S3TM09</accession>
<dbReference type="OrthoDB" id="6112619at2759"/>
<proteinExistence type="predicted"/>
<evidence type="ECO:0000313" key="2">
    <source>
        <dbReference type="EMBL" id="CAG2231376.1"/>
    </source>
</evidence>
<feature type="transmembrane region" description="Helical" evidence="1">
    <location>
        <begin position="151"/>
        <end position="172"/>
    </location>
</feature>
<reference evidence="2" key="1">
    <citation type="submission" date="2021-03" db="EMBL/GenBank/DDBJ databases">
        <authorList>
            <person name="Bekaert M."/>
        </authorList>
    </citation>
    <scope>NUCLEOTIDE SEQUENCE</scope>
</reference>
<dbReference type="PANTHER" id="PTHR35972:SF1">
    <property type="entry name" value="SINGLE-PASS MEMBRANE AND COILED-COIL DOMAIN-CONTAINING PROTEIN 3"/>
    <property type="match status" value="1"/>
</dbReference>
<dbReference type="Pfam" id="PF15047">
    <property type="entry name" value="DUF4533"/>
    <property type="match status" value="1"/>
</dbReference>
<dbReference type="PANTHER" id="PTHR35972">
    <property type="entry name" value="SINGLE-PASS MEMBRANE AND COILED-COIL DOMAIN-CONTAINING PROTEIN 3"/>
    <property type="match status" value="1"/>
</dbReference>